<name>A0ABT6H8T8_9BACI</name>
<comment type="catalytic activity">
    <reaction evidence="4 5">
        <text>O-phospho-L-tyrosyl-[protein] + H2O = L-tyrosyl-[protein] + phosphate</text>
        <dbReference type="Rhea" id="RHEA:10684"/>
        <dbReference type="Rhea" id="RHEA-COMP:10136"/>
        <dbReference type="Rhea" id="RHEA-COMP:20101"/>
        <dbReference type="ChEBI" id="CHEBI:15377"/>
        <dbReference type="ChEBI" id="CHEBI:43474"/>
        <dbReference type="ChEBI" id="CHEBI:46858"/>
        <dbReference type="ChEBI" id="CHEBI:61978"/>
        <dbReference type="EC" id="3.1.3.48"/>
    </reaction>
</comment>
<dbReference type="SUPFAM" id="SSF89550">
    <property type="entry name" value="PHP domain-like"/>
    <property type="match status" value="1"/>
</dbReference>
<dbReference type="InterPro" id="IPR016667">
    <property type="entry name" value="Caps_polysacc_synth_CpsB/CapC"/>
</dbReference>
<reference evidence="6 7" key="1">
    <citation type="submission" date="2023-04" db="EMBL/GenBank/DDBJ databases">
        <title>Ectobacillus antri isolated from activated sludge.</title>
        <authorList>
            <person name="Yan P."/>
            <person name="Liu X."/>
        </authorList>
    </citation>
    <scope>NUCLEOTIDE SEQUENCE [LARGE SCALE GENOMIC DNA]</scope>
    <source>
        <strain evidence="6 7">C18H</strain>
    </source>
</reference>
<protein>
    <recommendedName>
        <fullName evidence="5">Tyrosine-protein phosphatase</fullName>
        <ecNumber evidence="5">3.1.3.48</ecNumber>
    </recommendedName>
</protein>
<dbReference type="EC" id="3.1.3.48" evidence="5"/>
<dbReference type="Gene3D" id="3.20.20.140">
    <property type="entry name" value="Metal-dependent hydrolases"/>
    <property type="match status" value="1"/>
</dbReference>
<evidence type="ECO:0000313" key="7">
    <source>
        <dbReference type="Proteomes" id="UP001218246"/>
    </source>
</evidence>
<comment type="caution">
    <text evidence="6">The sequence shown here is derived from an EMBL/GenBank/DDBJ whole genome shotgun (WGS) entry which is preliminary data.</text>
</comment>
<evidence type="ECO:0000313" key="6">
    <source>
        <dbReference type="EMBL" id="MDG5755500.1"/>
    </source>
</evidence>
<evidence type="ECO:0000256" key="3">
    <source>
        <dbReference type="ARBA" id="ARBA00022912"/>
    </source>
</evidence>
<dbReference type="PANTHER" id="PTHR39181">
    <property type="entry name" value="TYROSINE-PROTEIN PHOSPHATASE YWQE"/>
    <property type="match status" value="1"/>
</dbReference>
<dbReference type="Proteomes" id="UP001218246">
    <property type="component" value="Unassembled WGS sequence"/>
</dbReference>
<proteinExistence type="inferred from homology"/>
<evidence type="ECO:0000256" key="2">
    <source>
        <dbReference type="ARBA" id="ARBA00022801"/>
    </source>
</evidence>
<evidence type="ECO:0000256" key="4">
    <source>
        <dbReference type="ARBA" id="ARBA00051722"/>
    </source>
</evidence>
<dbReference type="InterPro" id="IPR016195">
    <property type="entry name" value="Pol/histidinol_Pase-like"/>
</dbReference>
<organism evidence="6 7">
    <name type="scientific">Ectobacillus antri</name>
    <dbReference type="NCBI Taxonomy" id="2486280"/>
    <lineage>
        <taxon>Bacteria</taxon>
        <taxon>Bacillati</taxon>
        <taxon>Bacillota</taxon>
        <taxon>Bacilli</taxon>
        <taxon>Bacillales</taxon>
        <taxon>Bacillaceae</taxon>
        <taxon>Ectobacillus</taxon>
    </lineage>
</organism>
<gene>
    <name evidence="6" type="ORF">P6P90_16515</name>
</gene>
<keyword evidence="2 5" id="KW-0378">Hydrolase</keyword>
<dbReference type="Pfam" id="PF19567">
    <property type="entry name" value="CpsB_CapC"/>
    <property type="match status" value="1"/>
</dbReference>
<sequence>MIDMHCHILPGLDDGPQTLEESLAMVRLAEQQGIRTIVATPHHYNGRYINEKQTIITEVQQLNNILAQKNINVTIVPGQEVRLYGELLADYEANKIQTLNDTGKYILIEFPNNHVPRYTPQLLFEMQLKGLIPVIAHPERNAEIAEYPDKLYQFIKQGALAQLTAASIIGAFGKTIQKLSMQLVEGNLVHIVASDAHNTAGRACRISEAYHLIEEEFGTDMKYLFMDNAAYMVKGQMVDKIDPQPLRRKKLFGIF</sequence>
<comment type="similarity">
    <text evidence="1 5">Belongs to the metallo-dependent hydrolases superfamily. CpsB/CapC family.</text>
</comment>
<evidence type="ECO:0000256" key="1">
    <source>
        <dbReference type="ARBA" id="ARBA00005750"/>
    </source>
</evidence>
<accession>A0ABT6H8T8</accession>
<keyword evidence="3 5" id="KW-0904">Protein phosphatase</keyword>
<keyword evidence="7" id="KW-1185">Reference proteome</keyword>
<dbReference type="EMBL" id="JARULN010000030">
    <property type="protein sequence ID" value="MDG5755500.1"/>
    <property type="molecule type" value="Genomic_DNA"/>
</dbReference>
<evidence type="ECO:0000256" key="5">
    <source>
        <dbReference type="PIRNR" id="PIRNR016557"/>
    </source>
</evidence>
<dbReference type="RefSeq" id="WP_278018665.1">
    <property type="nucleotide sequence ID" value="NZ_JARRRY010000030.1"/>
</dbReference>
<dbReference type="PANTHER" id="PTHR39181:SF1">
    <property type="entry name" value="TYROSINE-PROTEIN PHOSPHATASE YWQE"/>
    <property type="match status" value="1"/>
</dbReference>
<dbReference type="PIRSF" id="PIRSF016557">
    <property type="entry name" value="Caps_synth_CpsB"/>
    <property type="match status" value="1"/>
</dbReference>